<dbReference type="SMART" id="SM00832">
    <property type="entry name" value="C8"/>
    <property type="match status" value="4"/>
</dbReference>
<keyword evidence="6" id="KW-1185">Reference proteome</keyword>
<dbReference type="Pfam" id="PF17517">
    <property type="entry name" value="IgGFc_binding"/>
    <property type="match status" value="1"/>
</dbReference>
<dbReference type="Proteomes" id="UP000812440">
    <property type="component" value="Chromosome 7"/>
</dbReference>
<dbReference type="InterPro" id="IPR014853">
    <property type="entry name" value="VWF/SSPO/ZAN-like_Cys-rich_dom"/>
</dbReference>
<dbReference type="SMART" id="SM00216">
    <property type="entry name" value="VWD"/>
    <property type="match status" value="4"/>
</dbReference>
<dbReference type="InterPro" id="IPR036084">
    <property type="entry name" value="Ser_inhib-like_sf"/>
</dbReference>
<dbReference type="PANTHER" id="PTHR11339">
    <property type="entry name" value="EXTRACELLULAR MATRIX GLYCOPROTEIN RELATED"/>
    <property type="match status" value="1"/>
</dbReference>
<dbReference type="Pfam" id="PF00094">
    <property type="entry name" value="VWD"/>
    <property type="match status" value="4"/>
</dbReference>
<feature type="domain" description="VWFD" evidence="4">
    <location>
        <begin position="1201"/>
        <end position="1375"/>
    </location>
</feature>
<dbReference type="OrthoDB" id="6236007at2759"/>
<dbReference type="EMBL" id="JAACNH010000008">
    <property type="protein sequence ID" value="KAG8433678.1"/>
    <property type="molecule type" value="Genomic_DNA"/>
</dbReference>
<dbReference type="SUPFAM" id="SSF57567">
    <property type="entry name" value="Serine protease inhibitors"/>
    <property type="match status" value="3"/>
</dbReference>
<keyword evidence="1" id="KW-0677">Repeat</keyword>
<sequence>MQNAVSISELQLSITAHSPETSVTITVNKYSFRKVITLNEGEGSTVSLPPAIQMQPGKPFPYTVYVKSNNPITVVSRNSMKGSSDTALLYPVEELEDDYYIFTPPEGPKGSYKEFAVITKEPTTLTISLTGSVTYQNRVYNKGSKLVVALETYESIMFQSVDDLTGTRVQSRKPVAVLSGHSCASMHTKCNHVYEQLEPVPYWGSTYAIAPISFQTNYDMVYVMASQNTQVTYQTNLEKETNELDEGEVMGIKLEPNQPLFITATEGIQVLLFSAGGKQGAITYDTFLLGVPDVLSFCTSYQTVGQDISNNLAILIAKTSSLQEIKMNKKPLNEIKWQEISGTGYSWGDFKMDSSNSPHVVESTPGNQFGLIVAGISPTNDFGEVATCMAGSTRPSCSHANCRKKETCKIVQGKAQCIANYEAVCWAWGDPHYHTFDERNYDFQGTCSYTMAQTCGNDPNLPEFNIETMNENRGSSLVSYLSFATIQVYGYNISGYRSEFGVIRLNNQKVQLPVTLNDGKLKLYQSGSSLILLTEFGLKVFYDWNMLLKISLPSSFSEYVCGLCGNYNGNPGDDLYSEDHVPLDPTEFGKLWKVKSNSPSSCWDDCNGPCKKCSITEKQQYGQPESCGIITLREDGPFRMCHATIDPQIYKDNCVYDMCMNSGFHNILCQTLKTYSDACRREGIQVYEWRTATGCNYECPGNSNYNFCGSACPTTCENPDAPSKCTEACIETCECNEGFVMIEGKCLPKENCGCNYQGRFLAPNQAFWADTSCKQNCVCDGKTGKVTCKNTGCKKGESCTVKNGIQDCYGNTYATCSASGDPHYVTYDGNHYSFQGTCQYKLSGLCKSNQDLTDFQVTILNQNRGNRAVSYIAAVNLTIYSLEIQIRQDYPSQVLVDGILSNLPLILSSGRISVFRSGRHCIIQSQHGLRVAFDWDSRVAVTVPSSYSGSVCGLCGNFNKKPDDDLMVNGGGITNNTVDFGNSWKVGDIPGCSGGVPTDCDFKGLEKEQRTSKKGCGLMLDKKGPFRECHATINPEGYFQDCIFDVCSYGNRDDISCRLIAGYTSACQEAGAVVYPWRSEDFCDLPCDVNSHYNICTKSCPDTCRSLGASVQCSIQCQEGCACNDGYVRSAGHCVAISECGCTFDGKYYKPDETFFPEGTCEKKCSCSFGGIVGCTSFSCGQYEECRVEKGVQNCHPIGSSTCSVIGENNIYTFDNKKYEFSGNCSYILSRSCLLDGSKLTPYLIHYRNLLLNPISMTKTKIVTLEVYGYNISIYLDSESKIMVNGIFQNLPFGLESRKLQADHQGVGIALSTDFGLVINTDPSISVTVPGNYHSSTCGLCGDYNENPEDDVNPADDVVTFVETWKDLDSDPTCTTSESCTGVNQSCLLCPRKKVKALSGDDFCGLLSKKDGPFALCHEAVNPDAYFDSCKDTLCQGKGELCLILQNYATMCQGAGVEIKSWRSPSFCPFKCPENSHFENCVNLCSMSCSSLYDNSICPSTCSEGCQCDTGYLFQGGSCVPINQCGCYLNATSYQANQTVVSDDCSQRCTCQGNQKMLCEPYGCKANEECVVLEGVRTCINVDPCKSVTCRNKETCQAQDGIPICVPDYTGTCLVWGALHYQTFDDSTFEFEGTCTYVLSKYIGVESVDSPLVPFRIEEQKENRGSPIISFTKQIDIFVYENKVSIVKGEFGQVRVNDEIYNTPLTLLNGKISITYSGTEAIIRTDFQLHVTYNYNTNVMVTIPSSYYGTTGGLCGNLNQNPDDEQISADNKPEESLTEWAKSWKVNIDDPFCWDVCEGNCPTCDDDMINEYLEDDSCGLLNNTLNGPFKECHSIINPDRFLSSCLYDLCNGWPTLNLHCTTLQSYADLCRKAGVTIYDWRTTSNCPFPCPANSPL</sequence>
<reference evidence="5" key="1">
    <citation type="thesis" date="2020" institute="ProQuest LLC" country="789 East Eisenhower Parkway, Ann Arbor, MI, USA">
        <title>Comparative Genomics and Chromosome Evolution.</title>
        <authorList>
            <person name="Mudd A.B."/>
        </authorList>
    </citation>
    <scope>NUCLEOTIDE SEQUENCE</scope>
    <source>
        <strain evidence="5">Female2</strain>
        <tissue evidence="5">Blood</tissue>
    </source>
</reference>
<dbReference type="PROSITE" id="PS51233">
    <property type="entry name" value="VWFD"/>
    <property type="match status" value="4"/>
</dbReference>
<dbReference type="Pfam" id="PF12714">
    <property type="entry name" value="TILa"/>
    <property type="match status" value="3"/>
</dbReference>
<accession>A0A8T2IRW3</accession>
<dbReference type="InterPro" id="IPR001007">
    <property type="entry name" value="VWF_dom"/>
</dbReference>
<name>A0A8T2IRW3_9PIPI</name>
<gene>
    <name evidence="5" type="ORF">GDO86_012143</name>
</gene>
<dbReference type="GO" id="GO:0031012">
    <property type="term" value="C:extracellular matrix"/>
    <property type="evidence" value="ECO:0007669"/>
    <property type="project" value="TreeGrafter"/>
</dbReference>
<evidence type="ECO:0000313" key="5">
    <source>
        <dbReference type="EMBL" id="KAG8433678.1"/>
    </source>
</evidence>
<dbReference type="Pfam" id="PF08742">
    <property type="entry name" value="C8"/>
    <property type="match status" value="4"/>
</dbReference>
<organism evidence="5 6">
    <name type="scientific">Hymenochirus boettgeri</name>
    <name type="common">Congo dwarf clawed frog</name>
    <dbReference type="NCBI Taxonomy" id="247094"/>
    <lineage>
        <taxon>Eukaryota</taxon>
        <taxon>Metazoa</taxon>
        <taxon>Chordata</taxon>
        <taxon>Craniata</taxon>
        <taxon>Vertebrata</taxon>
        <taxon>Euteleostomi</taxon>
        <taxon>Amphibia</taxon>
        <taxon>Batrachia</taxon>
        <taxon>Anura</taxon>
        <taxon>Pipoidea</taxon>
        <taxon>Pipidae</taxon>
        <taxon>Pipinae</taxon>
        <taxon>Hymenochirus</taxon>
    </lineage>
</organism>
<dbReference type="InterPro" id="IPR035234">
    <property type="entry name" value="IgGFc-bd_N"/>
</dbReference>
<comment type="caution">
    <text evidence="5">The sequence shown here is derived from an EMBL/GenBank/DDBJ whole genome shotgun (WGS) entry which is preliminary data.</text>
</comment>
<keyword evidence="3" id="KW-0325">Glycoprotein</keyword>
<dbReference type="Pfam" id="PF01826">
    <property type="entry name" value="TIL"/>
    <property type="match status" value="3"/>
</dbReference>
<dbReference type="CDD" id="cd19941">
    <property type="entry name" value="TIL"/>
    <property type="match status" value="3"/>
</dbReference>
<proteinExistence type="predicted"/>
<evidence type="ECO:0000256" key="3">
    <source>
        <dbReference type="ARBA" id="ARBA00023180"/>
    </source>
</evidence>
<dbReference type="GO" id="GO:0005615">
    <property type="term" value="C:extracellular space"/>
    <property type="evidence" value="ECO:0007669"/>
    <property type="project" value="TreeGrafter"/>
</dbReference>
<dbReference type="SMART" id="SM00215">
    <property type="entry name" value="VWC_out"/>
    <property type="match status" value="3"/>
</dbReference>
<dbReference type="Gene3D" id="2.10.25.10">
    <property type="entry name" value="Laminin"/>
    <property type="match status" value="3"/>
</dbReference>
<dbReference type="InterPro" id="IPR001846">
    <property type="entry name" value="VWF_type-D"/>
</dbReference>
<keyword evidence="2" id="KW-1015">Disulfide bond</keyword>
<dbReference type="InterPro" id="IPR050780">
    <property type="entry name" value="Mucin_vWF_Thrombospondin_sf"/>
</dbReference>
<feature type="domain" description="VWFD" evidence="4">
    <location>
        <begin position="814"/>
        <end position="993"/>
    </location>
</feature>
<dbReference type="FunFam" id="2.10.25.10:FF:000055">
    <property type="entry name" value="alpha-tectorin isoform X1"/>
    <property type="match status" value="3"/>
</dbReference>
<dbReference type="InterPro" id="IPR002919">
    <property type="entry name" value="TIL_dom"/>
</dbReference>
<evidence type="ECO:0000256" key="1">
    <source>
        <dbReference type="ARBA" id="ARBA00022737"/>
    </source>
</evidence>
<evidence type="ECO:0000313" key="6">
    <source>
        <dbReference type="Proteomes" id="UP000812440"/>
    </source>
</evidence>
<feature type="domain" description="VWFD" evidence="4">
    <location>
        <begin position="1611"/>
        <end position="1794"/>
    </location>
</feature>
<protein>
    <recommendedName>
        <fullName evidence="4">VWFD domain-containing protein</fullName>
    </recommendedName>
</protein>
<evidence type="ECO:0000259" key="4">
    <source>
        <dbReference type="PROSITE" id="PS51233"/>
    </source>
</evidence>
<feature type="domain" description="VWFD" evidence="4">
    <location>
        <begin position="423"/>
        <end position="603"/>
    </location>
</feature>
<dbReference type="InterPro" id="IPR025615">
    <property type="entry name" value="TILa_dom"/>
</dbReference>
<dbReference type="PANTHER" id="PTHR11339:SF244">
    <property type="entry name" value="IGGFC-BINDING PROTEIN"/>
    <property type="match status" value="1"/>
</dbReference>
<evidence type="ECO:0000256" key="2">
    <source>
        <dbReference type="ARBA" id="ARBA00023157"/>
    </source>
</evidence>